<keyword evidence="1" id="KW-0677">Repeat</keyword>
<dbReference type="SMART" id="SM00248">
    <property type="entry name" value="ANK"/>
    <property type="match status" value="6"/>
</dbReference>
<dbReference type="SUPFAM" id="SSF52540">
    <property type="entry name" value="P-loop containing nucleoside triphosphate hydrolases"/>
    <property type="match status" value="1"/>
</dbReference>
<dbReference type="Pfam" id="PF17111">
    <property type="entry name" value="PigL_N"/>
    <property type="match status" value="1"/>
</dbReference>
<evidence type="ECO:0000313" key="6">
    <source>
        <dbReference type="Proteomes" id="UP000297280"/>
    </source>
</evidence>
<dbReference type="EMBL" id="PQXO01000314">
    <property type="protein sequence ID" value="TGO86302.1"/>
    <property type="molecule type" value="Genomic_DNA"/>
</dbReference>
<dbReference type="Pfam" id="PF24883">
    <property type="entry name" value="NPHP3_N"/>
    <property type="match status" value="1"/>
</dbReference>
<dbReference type="PRINTS" id="PR01415">
    <property type="entry name" value="ANKYRIN"/>
</dbReference>
<dbReference type="PANTHER" id="PTHR10039">
    <property type="entry name" value="AMELOGENIN"/>
    <property type="match status" value="1"/>
</dbReference>
<organism evidence="5 6">
    <name type="scientific">Botrytis porri</name>
    <dbReference type="NCBI Taxonomy" id="87229"/>
    <lineage>
        <taxon>Eukaryota</taxon>
        <taxon>Fungi</taxon>
        <taxon>Dikarya</taxon>
        <taxon>Ascomycota</taxon>
        <taxon>Pezizomycotina</taxon>
        <taxon>Leotiomycetes</taxon>
        <taxon>Helotiales</taxon>
        <taxon>Sclerotiniaceae</taxon>
        <taxon>Botrytis</taxon>
    </lineage>
</organism>
<gene>
    <name evidence="5" type="ORF">BPOR_0315g00100</name>
</gene>
<reference evidence="5 6" key="1">
    <citation type="submission" date="2017-12" db="EMBL/GenBank/DDBJ databases">
        <title>Comparative genomics of Botrytis spp.</title>
        <authorList>
            <person name="Valero-Jimenez C.A."/>
            <person name="Tapia P."/>
            <person name="Veloso J."/>
            <person name="Silva-Moreno E."/>
            <person name="Staats M."/>
            <person name="Valdes J.H."/>
            <person name="Van Kan J.A.L."/>
        </authorList>
    </citation>
    <scope>NUCLEOTIDE SEQUENCE [LARGE SCALE GENOMIC DNA]</scope>
    <source>
        <strain evidence="5 6">MUCL3349</strain>
    </source>
</reference>
<comment type="caution">
    <text evidence="5">The sequence shown here is derived from an EMBL/GenBank/DDBJ whole genome shotgun (WGS) entry which is preliminary data.</text>
</comment>
<sequence length="1137" mass="129936">MDGLSAAASIIAVVQMAQAVGGVLMEYYEGVKSARDDIQRLYHSIKNLESVLKSVDTLPHNLSINIQTLLENKTGTLSLCKAELDGIKKELDTFSKQQNHIGKLKSLIWPFKKKDVDKHVDFIDKHKNDLVLAFGVENLHISLRHHDILEDIHSEIRAAQRDQERSQIVDWLAKSLPDPSTEHNIAREKFQEDTGSWLIDGNHLNTWSKSSNSFFWLNGGAGAGKSILCSTVIEHIQQLCKQEINVVVTYWYIKFDNLNTQSVSNIIRSWIRDICSNRRDTPQTLKDAYSHCNHGQQQPTFKKMMKILKSVVVGLQDVYLVVDALDEYPKTERDLLLETLKDIHQWKIDSIHIFVTSRVEDDIRYHLANLSERDVSDSYQSIRVQDPNISEDIKKFLNNKICDFRQKMWSSELREEVVDSIVRQADGMFRLAALQLDSLKRHRTVSAIRKGLNQLPSSLDKYYERALKDVPEEDQYYVKIALQWIACAARSLTVSELSEAVMVQVETPPYLNEEKRLSCEGNDFILLDMIPSTFITVYEKEYSCYNPAIWNINPFIQFAHYSVQEFLQSSRTSDGPVNEYHIRELDGNRSIAARSIAYLLHVGSMLKYPYPEVIDIYQRFPLIYHAALCWTYYIQRLEIQSSEPDNLVDFVRKMVLLLINDSQPTLNNQSAPIDPDSWNNRNAWEVSQIICKGAEPELPYSAKELAHAYNPLEVYLDSSSVVSCPLSWLCFHGLTGLIQHLLSNAPRESREINESRISALGTPLHAAALGSHLSERTVMLLLAAGMNPNAPGGEWRYPLLAAARLNRPEICKLLYEAGAELQAEMGMWNETALHIACEHGHVEVCKFLLDEGFDIEHRGSSDELGTPLLVASKHQKLEVVKLLLASGADIEAEHDTYTPLQYASASHDLQMCELLLHSGCDVNHKTKVVNRTTKQIVGEYSPLHRVFSFFWQVRPFGVNDNDPCPTIKLLLKYGADIHAREKPCLRDGYRATAIYLCLDYYESLFFTPIKDNFDSILDCAIDILLDAGAGDGPEGAELLSILKEKCTTLDRQRRRKIRLYEMEGSFKNPERYEAMVEPWSKAVDLYRETHHRIYKQQKKERKKLTQGCSVEDTGERQFNVEDEKVANGEIRRRNIMP</sequence>
<keyword evidence="2" id="KW-0040">ANK repeat</keyword>
<dbReference type="Gene3D" id="3.40.50.300">
    <property type="entry name" value="P-loop containing nucleotide triphosphate hydrolases"/>
    <property type="match status" value="1"/>
</dbReference>
<dbReference type="InterPro" id="IPR002110">
    <property type="entry name" value="Ankyrin_rpt"/>
</dbReference>
<name>A0A4Z1KPL4_9HELO</name>
<evidence type="ECO:0000313" key="5">
    <source>
        <dbReference type="EMBL" id="TGO86302.1"/>
    </source>
</evidence>
<dbReference type="Gene3D" id="1.25.40.20">
    <property type="entry name" value="Ankyrin repeat-containing domain"/>
    <property type="match status" value="1"/>
</dbReference>
<feature type="repeat" description="ANK" evidence="2">
    <location>
        <begin position="895"/>
        <end position="927"/>
    </location>
</feature>
<dbReference type="SUPFAM" id="SSF48403">
    <property type="entry name" value="Ankyrin repeat"/>
    <property type="match status" value="1"/>
</dbReference>
<dbReference type="Pfam" id="PF00023">
    <property type="entry name" value="Ank"/>
    <property type="match status" value="1"/>
</dbReference>
<feature type="domain" description="Nephrocystin 3-like N-terminal" evidence="4">
    <location>
        <begin position="193"/>
        <end position="358"/>
    </location>
</feature>
<evidence type="ECO:0000259" key="3">
    <source>
        <dbReference type="Pfam" id="PF17111"/>
    </source>
</evidence>
<dbReference type="PANTHER" id="PTHR10039:SF16">
    <property type="entry name" value="GPI INOSITOL-DEACYLASE"/>
    <property type="match status" value="1"/>
</dbReference>
<feature type="repeat" description="ANK" evidence="2">
    <location>
        <begin position="863"/>
        <end position="895"/>
    </location>
</feature>
<dbReference type="InterPro" id="IPR031348">
    <property type="entry name" value="PigL_N"/>
</dbReference>
<protein>
    <submittedName>
        <fullName evidence="5">Uncharacterized protein</fullName>
    </submittedName>
</protein>
<dbReference type="InterPro" id="IPR027417">
    <property type="entry name" value="P-loop_NTPase"/>
</dbReference>
<keyword evidence="6" id="KW-1185">Reference proteome</keyword>
<evidence type="ECO:0000256" key="1">
    <source>
        <dbReference type="ARBA" id="ARBA00022737"/>
    </source>
</evidence>
<dbReference type="InterPro" id="IPR056884">
    <property type="entry name" value="NPHP3-like_N"/>
</dbReference>
<dbReference type="Pfam" id="PF12796">
    <property type="entry name" value="Ank_2"/>
    <property type="match status" value="1"/>
</dbReference>
<feature type="repeat" description="ANK" evidence="2">
    <location>
        <begin position="762"/>
        <end position="793"/>
    </location>
</feature>
<evidence type="ECO:0000256" key="2">
    <source>
        <dbReference type="PROSITE-ProRule" id="PRU00023"/>
    </source>
</evidence>
<dbReference type="PROSITE" id="PS50297">
    <property type="entry name" value="ANK_REP_REGION"/>
    <property type="match status" value="3"/>
</dbReference>
<proteinExistence type="predicted"/>
<feature type="domain" description="Azaphilone pigments biosynthesis cluster protein L N-terminal" evidence="3">
    <location>
        <begin position="1"/>
        <end position="165"/>
    </location>
</feature>
<feature type="repeat" description="ANK" evidence="2">
    <location>
        <begin position="828"/>
        <end position="860"/>
    </location>
</feature>
<dbReference type="Proteomes" id="UP000297280">
    <property type="component" value="Unassembled WGS sequence"/>
</dbReference>
<dbReference type="STRING" id="87229.A0A4Z1KPL4"/>
<dbReference type="PROSITE" id="PS50088">
    <property type="entry name" value="ANK_REPEAT"/>
    <property type="match status" value="4"/>
</dbReference>
<evidence type="ECO:0000259" key="4">
    <source>
        <dbReference type="Pfam" id="PF24883"/>
    </source>
</evidence>
<dbReference type="AlphaFoldDB" id="A0A4Z1KPL4"/>
<dbReference type="InterPro" id="IPR036770">
    <property type="entry name" value="Ankyrin_rpt-contain_sf"/>
</dbReference>
<accession>A0A4Z1KPL4</accession>